<dbReference type="Proteomes" id="UP000774617">
    <property type="component" value="Unassembled WGS sequence"/>
</dbReference>
<organism evidence="3 4">
    <name type="scientific">Macrophomina phaseolina</name>
    <dbReference type="NCBI Taxonomy" id="35725"/>
    <lineage>
        <taxon>Eukaryota</taxon>
        <taxon>Fungi</taxon>
        <taxon>Dikarya</taxon>
        <taxon>Ascomycota</taxon>
        <taxon>Pezizomycotina</taxon>
        <taxon>Dothideomycetes</taxon>
        <taxon>Dothideomycetes incertae sedis</taxon>
        <taxon>Botryosphaeriales</taxon>
        <taxon>Botryosphaeriaceae</taxon>
        <taxon>Macrophomina</taxon>
    </lineage>
</organism>
<dbReference type="Pfam" id="PF07859">
    <property type="entry name" value="Abhydrolase_3"/>
    <property type="match status" value="1"/>
</dbReference>
<feature type="domain" description="Alpha/beta hydrolase fold-3" evidence="2">
    <location>
        <begin position="16"/>
        <end position="122"/>
    </location>
</feature>
<reference evidence="3 4" key="1">
    <citation type="journal article" date="2021" name="Nat. Commun.">
        <title>Genetic determinants of endophytism in the Arabidopsis root mycobiome.</title>
        <authorList>
            <person name="Mesny F."/>
            <person name="Miyauchi S."/>
            <person name="Thiergart T."/>
            <person name="Pickel B."/>
            <person name="Atanasova L."/>
            <person name="Karlsson M."/>
            <person name="Huettel B."/>
            <person name="Barry K.W."/>
            <person name="Haridas S."/>
            <person name="Chen C."/>
            <person name="Bauer D."/>
            <person name="Andreopoulos W."/>
            <person name="Pangilinan J."/>
            <person name="LaButti K."/>
            <person name="Riley R."/>
            <person name="Lipzen A."/>
            <person name="Clum A."/>
            <person name="Drula E."/>
            <person name="Henrissat B."/>
            <person name="Kohler A."/>
            <person name="Grigoriev I.V."/>
            <person name="Martin F.M."/>
            <person name="Hacquard S."/>
        </authorList>
    </citation>
    <scope>NUCLEOTIDE SEQUENCE [LARGE SCALE GENOMIC DNA]</scope>
    <source>
        <strain evidence="3 4">MPI-SDFR-AT-0080</strain>
    </source>
</reference>
<keyword evidence="4" id="KW-1185">Reference proteome</keyword>
<dbReference type="InterPro" id="IPR013094">
    <property type="entry name" value="AB_hydrolase_3"/>
</dbReference>
<comment type="caution">
    <text evidence="3">The sequence shown here is derived from an EMBL/GenBank/DDBJ whole genome shotgun (WGS) entry which is preliminary data.</text>
</comment>
<sequence length="198" mass="19865">MYPTIGRPGTAAHAPTIAIVEYGLAPALPYPGQLIQAIEALRHLLRSTADGGAGHAARDVVVVGGSAGGNLAAGMLAHLRWVSPYAGALEGFSATDGSGVRLGGAVLVSPWVGMAFSGGSYAQNAGVDSISVAGMAEARDKWRPRAGEVWADMVGGRSLADGGAEEGLAGFWREVFQGGEQGCGEDGGDGRGGGDIFG</sequence>
<dbReference type="PANTHER" id="PTHR48081:SF18">
    <property type="entry name" value="ALPHA_BETA HYDROLASE FOLD-3 DOMAIN-CONTAINING PROTEIN"/>
    <property type="match status" value="1"/>
</dbReference>
<dbReference type="EMBL" id="JAGTJR010000010">
    <property type="protein sequence ID" value="KAH7053278.1"/>
    <property type="molecule type" value="Genomic_DNA"/>
</dbReference>
<keyword evidence="1" id="KW-0378">Hydrolase</keyword>
<evidence type="ECO:0000313" key="3">
    <source>
        <dbReference type="EMBL" id="KAH7053278.1"/>
    </source>
</evidence>
<evidence type="ECO:0000313" key="4">
    <source>
        <dbReference type="Proteomes" id="UP000774617"/>
    </source>
</evidence>
<gene>
    <name evidence="3" type="ORF">B0J12DRAFT_750737</name>
</gene>
<dbReference type="InterPro" id="IPR029058">
    <property type="entry name" value="AB_hydrolase_fold"/>
</dbReference>
<accession>A0ABQ8GE80</accession>
<protein>
    <recommendedName>
        <fullName evidence="2">Alpha/beta hydrolase fold-3 domain-containing protein</fullName>
    </recommendedName>
</protein>
<dbReference type="SUPFAM" id="SSF53474">
    <property type="entry name" value="alpha/beta-Hydrolases"/>
    <property type="match status" value="1"/>
</dbReference>
<evidence type="ECO:0000256" key="1">
    <source>
        <dbReference type="ARBA" id="ARBA00022801"/>
    </source>
</evidence>
<dbReference type="Gene3D" id="3.40.50.1820">
    <property type="entry name" value="alpha/beta hydrolase"/>
    <property type="match status" value="1"/>
</dbReference>
<evidence type="ECO:0000259" key="2">
    <source>
        <dbReference type="Pfam" id="PF07859"/>
    </source>
</evidence>
<proteinExistence type="predicted"/>
<name>A0ABQ8GE80_9PEZI</name>
<dbReference type="PANTHER" id="PTHR48081">
    <property type="entry name" value="AB HYDROLASE SUPERFAMILY PROTEIN C4A8.06C"/>
    <property type="match status" value="1"/>
</dbReference>
<dbReference type="InterPro" id="IPR050300">
    <property type="entry name" value="GDXG_lipolytic_enzyme"/>
</dbReference>